<dbReference type="OMA" id="LLYHAND"/>
<dbReference type="AlphaFoldDB" id="A0A0K3CKZ1"/>
<reference evidence="1 2" key="1">
    <citation type="submission" date="2015-07" db="EMBL/GenBank/DDBJ databases">
        <authorList>
            <person name="Cajimat M.N.B."/>
            <person name="Milazzo M.L."/>
            <person name="Fulhorst C.F."/>
        </authorList>
    </citation>
    <scope>NUCLEOTIDE SEQUENCE [LARGE SCALE GENOMIC DNA]</scope>
    <source>
        <strain evidence="1">Single colony</strain>
    </source>
</reference>
<protein>
    <submittedName>
        <fullName evidence="1">BY PROTMAP: gi|472584121|gb|EMS21727.1| protein of Uncharacterized protein family, YAP/Alf4/glomulin [Rhodosporidium toruloides NP11] gi|647394555|emb|CDR35786.1| RHTO0S01e07074g1_1 [Rhodosporidium...</fullName>
    </submittedName>
</protein>
<accession>A0A0K3CKZ1</accession>
<name>A0A0K3CKZ1_RHOTO</name>
<proteinExistence type="predicted"/>
<dbReference type="InterPro" id="IPR013877">
    <property type="entry name" value="YAP-bd/ALF4/Glomulin"/>
</dbReference>
<evidence type="ECO:0000313" key="1">
    <source>
        <dbReference type="EMBL" id="CTR09352.1"/>
    </source>
</evidence>
<dbReference type="STRING" id="5286.A0A0K3CKZ1"/>
<gene>
    <name evidence="1" type="primary">FGENESH: predicted gene_10.50</name>
    <name evidence="1" type="ORF">BN2166_0052130</name>
</gene>
<sequence>MTSASAAGPSEPLLDRLQAAVAVGGPREGATTLLDELEEALSREADVWKAGEGDVQGTLFDEPFVLLDFLLPFVSTSSSSRSTSDRARACMNLVGTLSSPKEVVMGVGQKLAELVSAECAANEDDDKLEDERASGDLRSSLVQLACLIGLYERSLPRIKTKQFRPFTEPACDAIRAALSHLVAEGAFQPYDPLDTETLATDNLAFVVFRQVVFLVTSMERPMALIQMGPFATNPLRALLYETVGRLHSLFLPVDIAAELAGEVHPQMRDRFTRTEDPEVRDTWKLAVFAADFLHDDAPTLLYHANDPKAPLVHRLGQFVVALHILSVKKPRSIMDSQMPGSFSSPFEPSLPFLREVIQQPELRLGEEELLFWLWWVVASHLRKFPWDTMPLEKAYSILEVLTPLAAQSPSPANRFLAYTLLDHLISDFDRVPGSTGHLVAGEAAQMALLRVLAVECPFANMRDAAVGLVKKVVLSKLDSDETADSLFLSDTLFASPLGHSLLTASPPSPSSSDVPPAATTSMSAEEFVEQYHRGVMERLSFVYVLLKQDTANRTHIASPSTLGRIQSSLLDPLSSLFESWSSSSSAAAPLDAAIQLEVELVKDLLDRVEGAVREVQR</sequence>
<evidence type="ECO:0000313" key="2">
    <source>
        <dbReference type="Proteomes" id="UP000199069"/>
    </source>
</evidence>
<dbReference type="Pfam" id="PF08568">
    <property type="entry name" value="Kinetochor_Ybp2"/>
    <property type="match status" value="2"/>
</dbReference>
<organism evidence="1 2">
    <name type="scientific">Rhodotorula toruloides</name>
    <name type="common">Yeast</name>
    <name type="synonym">Rhodosporidium toruloides</name>
    <dbReference type="NCBI Taxonomy" id="5286"/>
    <lineage>
        <taxon>Eukaryota</taxon>
        <taxon>Fungi</taxon>
        <taxon>Dikarya</taxon>
        <taxon>Basidiomycota</taxon>
        <taxon>Pucciniomycotina</taxon>
        <taxon>Microbotryomycetes</taxon>
        <taxon>Sporidiobolales</taxon>
        <taxon>Sporidiobolaceae</taxon>
        <taxon>Rhodotorula</taxon>
    </lineage>
</organism>
<dbReference type="Proteomes" id="UP000199069">
    <property type="component" value="Unassembled WGS sequence"/>
</dbReference>
<keyword evidence="2" id="KW-1185">Reference proteome</keyword>
<dbReference type="EMBL" id="CWKI01000010">
    <property type="protein sequence ID" value="CTR09352.1"/>
    <property type="molecule type" value="Genomic_DNA"/>
</dbReference>